<proteinExistence type="predicted"/>
<dbReference type="AlphaFoldDB" id="A0A137RKI9"/>
<protein>
    <recommendedName>
        <fullName evidence="3">3-oxoacyl-ACP synthase</fullName>
    </recommendedName>
</protein>
<reference evidence="1 2" key="2">
    <citation type="journal article" date="2016" name="Int. J. Syst. Evol. Microbiol.">
        <title>Vitellibacter aquimaris sp. nov., a marine bacterium isolated from seawater.</title>
        <authorList>
            <person name="Thevarajoo S."/>
            <person name="Selvaratnam C."/>
            <person name="Goh K.M."/>
            <person name="Hong K.W."/>
            <person name="Chan X.Y."/>
            <person name="Chan K.G."/>
            <person name="Chong C.S."/>
        </authorList>
    </citation>
    <scope>NUCLEOTIDE SEQUENCE [LARGE SCALE GENOMIC DNA]</scope>
    <source>
        <strain evidence="1 2">D-24</strain>
    </source>
</reference>
<dbReference type="Proteomes" id="UP000070138">
    <property type="component" value="Unassembled WGS sequence"/>
</dbReference>
<accession>A0A137RKI9</accession>
<dbReference type="EMBL" id="JRWG01000002">
    <property type="protein sequence ID" value="KXO00695.1"/>
    <property type="molecule type" value="Genomic_DNA"/>
</dbReference>
<dbReference type="OrthoDB" id="667380at2"/>
<organism evidence="1 2">
    <name type="scientific">Aequorivita aquimaris</name>
    <dbReference type="NCBI Taxonomy" id="1548749"/>
    <lineage>
        <taxon>Bacteria</taxon>
        <taxon>Pseudomonadati</taxon>
        <taxon>Bacteroidota</taxon>
        <taxon>Flavobacteriia</taxon>
        <taxon>Flavobacteriales</taxon>
        <taxon>Flavobacteriaceae</taxon>
        <taxon>Aequorivita</taxon>
    </lineage>
</organism>
<evidence type="ECO:0008006" key="3">
    <source>
        <dbReference type="Google" id="ProtNLM"/>
    </source>
</evidence>
<dbReference type="PATRIC" id="fig|1548749.3.peg.994"/>
<evidence type="ECO:0000313" key="1">
    <source>
        <dbReference type="EMBL" id="KXO00695.1"/>
    </source>
</evidence>
<sequence length="152" mass="16995">MTAVEIKIELLQHCQKQVDNRYSKIKQTIADIEESLLEESKSSSGDKHETGRAMLQIDRENAGKQLQEIEKIVQLLKKIDVNATSDYARLGSLIYTDKFTYFISISIGNVTIGRSDYLCVALNSPVGLLLSGKKKGDEFSFNGNGYKIMSVK</sequence>
<name>A0A137RKI9_9FLAO</name>
<evidence type="ECO:0000313" key="2">
    <source>
        <dbReference type="Proteomes" id="UP000070138"/>
    </source>
</evidence>
<dbReference type="RefSeq" id="WP_062620464.1">
    <property type="nucleotide sequence ID" value="NZ_JRWG01000002.1"/>
</dbReference>
<gene>
    <name evidence="1" type="ORF">LS48_04725</name>
</gene>
<reference evidence="2" key="1">
    <citation type="submission" date="2014-10" db="EMBL/GenBank/DDBJ databases">
        <title>Genome sequencing of Vitellibacter sp. D-24.</title>
        <authorList>
            <person name="Thevarajoo S."/>
            <person name="Selvaratnam C."/>
            <person name="Goh K.M."/>
            <person name="Chong C.S."/>
        </authorList>
    </citation>
    <scope>NUCLEOTIDE SEQUENCE [LARGE SCALE GENOMIC DNA]</scope>
    <source>
        <strain evidence="2">D-24</strain>
    </source>
</reference>
<comment type="caution">
    <text evidence="1">The sequence shown here is derived from an EMBL/GenBank/DDBJ whole genome shotgun (WGS) entry which is preliminary data.</text>
</comment>
<dbReference type="STRING" id="1548749.LS48_04725"/>
<keyword evidence="2" id="KW-1185">Reference proteome</keyword>